<keyword evidence="2" id="KW-1185">Reference proteome</keyword>
<gene>
    <name evidence="1" type="ORF">CRM82_19010</name>
</gene>
<dbReference type="AlphaFoldDB" id="A0A2A7UYZ7"/>
<dbReference type="EMBL" id="PDEA01000001">
    <property type="protein sequence ID" value="PEH90406.1"/>
    <property type="molecule type" value="Genomic_DNA"/>
</dbReference>
<name>A0A2A7UYZ7_COMTR</name>
<dbReference type="STRING" id="1219032.GCA_001515545_01916"/>
<dbReference type="GeneID" id="80802722"/>
<reference evidence="2" key="1">
    <citation type="submission" date="2017-09" db="EMBL/GenBank/DDBJ databases">
        <title>FDA dAtabase for Regulatory Grade micrObial Sequences (FDA-ARGOS): Supporting development and validation of Infectious Disease Dx tests.</title>
        <authorList>
            <person name="Minogue T."/>
            <person name="Wolcott M."/>
            <person name="Wasieloski L."/>
            <person name="Aguilar W."/>
            <person name="Moore D."/>
            <person name="Tallon L."/>
            <person name="Sadzewicz L."/>
            <person name="Ott S."/>
            <person name="Zhao X."/>
            <person name="Nagaraj S."/>
            <person name="Vavikolanu K."/>
            <person name="Aluvathingal J."/>
            <person name="Nadendla S."/>
            <person name="Sichtig H."/>
        </authorList>
    </citation>
    <scope>NUCLEOTIDE SEQUENCE [LARGE SCALE GENOMIC DNA]</scope>
    <source>
        <strain evidence="2">FDAARGOS_394</strain>
    </source>
</reference>
<dbReference type="RefSeq" id="WP_066536551.1">
    <property type="nucleotide sequence ID" value="NZ_DALZSI010000030.1"/>
</dbReference>
<accession>A0A2A7UYZ7</accession>
<protein>
    <submittedName>
        <fullName evidence="1">Uncharacterized protein</fullName>
    </submittedName>
</protein>
<comment type="caution">
    <text evidence="1">The sequence shown here is derived from an EMBL/GenBank/DDBJ whole genome shotgun (WGS) entry which is preliminary data.</text>
</comment>
<dbReference type="Proteomes" id="UP000220246">
    <property type="component" value="Unassembled WGS sequence"/>
</dbReference>
<evidence type="ECO:0000313" key="1">
    <source>
        <dbReference type="EMBL" id="PEH90406.1"/>
    </source>
</evidence>
<proteinExistence type="predicted"/>
<evidence type="ECO:0000313" key="2">
    <source>
        <dbReference type="Proteomes" id="UP000220246"/>
    </source>
</evidence>
<sequence>MHPSPGTPHRLQALRRLAVFFWPLRPSLGDARYGQCGGAQALRQPHIARHSRVPSVYGPRKRFAARVRALYVRIHTFYLKFLQGHT</sequence>
<organism evidence="1 2">
    <name type="scientific">Comamonas terrigena</name>
    <dbReference type="NCBI Taxonomy" id="32013"/>
    <lineage>
        <taxon>Bacteria</taxon>
        <taxon>Pseudomonadati</taxon>
        <taxon>Pseudomonadota</taxon>
        <taxon>Betaproteobacteria</taxon>
        <taxon>Burkholderiales</taxon>
        <taxon>Comamonadaceae</taxon>
        <taxon>Comamonas</taxon>
    </lineage>
</organism>
<dbReference type="OrthoDB" id="8795229at2"/>